<dbReference type="EMBL" id="JAOYFB010000001">
    <property type="protein sequence ID" value="KAK4003574.1"/>
    <property type="molecule type" value="Genomic_DNA"/>
</dbReference>
<feature type="compositionally biased region" description="Acidic residues" evidence="1">
    <location>
        <begin position="1"/>
        <end position="17"/>
    </location>
</feature>
<proteinExistence type="predicted"/>
<evidence type="ECO:0000313" key="3">
    <source>
        <dbReference type="Proteomes" id="UP001234178"/>
    </source>
</evidence>
<reference evidence="2 3" key="1">
    <citation type="journal article" date="2023" name="Nucleic Acids Res.">
        <title>The hologenome of Daphnia magna reveals possible DNA methylation and microbiome-mediated evolution of the host genome.</title>
        <authorList>
            <person name="Chaturvedi A."/>
            <person name="Li X."/>
            <person name="Dhandapani V."/>
            <person name="Marshall H."/>
            <person name="Kissane S."/>
            <person name="Cuenca-Cambronero M."/>
            <person name="Asole G."/>
            <person name="Calvet F."/>
            <person name="Ruiz-Romero M."/>
            <person name="Marangio P."/>
            <person name="Guigo R."/>
            <person name="Rago D."/>
            <person name="Mirbahai L."/>
            <person name="Eastwood N."/>
            <person name="Colbourne J.K."/>
            <person name="Zhou J."/>
            <person name="Mallon E."/>
            <person name="Orsini L."/>
        </authorList>
    </citation>
    <scope>NUCLEOTIDE SEQUENCE [LARGE SCALE GENOMIC DNA]</scope>
    <source>
        <strain evidence="2">LRV0_1</strain>
    </source>
</reference>
<evidence type="ECO:0000313" key="2">
    <source>
        <dbReference type="EMBL" id="KAK4003574.1"/>
    </source>
</evidence>
<evidence type="ECO:0008006" key="4">
    <source>
        <dbReference type="Google" id="ProtNLM"/>
    </source>
</evidence>
<dbReference type="PANTHER" id="PTHR47501">
    <property type="entry name" value="TRANSPOSASE-RELATED"/>
    <property type="match status" value="1"/>
</dbReference>
<name>A0ABQ9YSH1_9CRUS</name>
<sequence length="243" mass="27501">MADETFDQELPENDSETENAAQVETASGNVSISDSDSSKVQLPSEFFEYMGDSKDKKAGLYKCLFKGCKLKTKKDGTPKYLVVKNDSRCNGKRHFLAHDPNNELGLKEKWNLAVVKMTGKNKISTVDRAPTSLHILRQSDFDKYVLHFLIMDGIPLHEVENEGFKLLMSKAAPHLKIYGRTFYTILLKKEIASRQQQLKQVLLNCSDAATTIDAWTCSRRSYLGETIHWFDKASVKRQSACLV</sequence>
<gene>
    <name evidence="2" type="ORF">OUZ56_005331</name>
</gene>
<dbReference type="Proteomes" id="UP001234178">
    <property type="component" value="Unassembled WGS sequence"/>
</dbReference>
<accession>A0ABQ9YSH1</accession>
<feature type="region of interest" description="Disordered" evidence="1">
    <location>
        <begin position="1"/>
        <end position="38"/>
    </location>
</feature>
<comment type="caution">
    <text evidence="2">The sequence shown here is derived from an EMBL/GenBank/DDBJ whole genome shotgun (WGS) entry which is preliminary data.</text>
</comment>
<organism evidence="2 3">
    <name type="scientific">Daphnia magna</name>
    <dbReference type="NCBI Taxonomy" id="35525"/>
    <lineage>
        <taxon>Eukaryota</taxon>
        <taxon>Metazoa</taxon>
        <taxon>Ecdysozoa</taxon>
        <taxon>Arthropoda</taxon>
        <taxon>Crustacea</taxon>
        <taxon>Branchiopoda</taxon>
        <taxon>Diplostraca</taxon>
        <taxon>Cladocera</taxon>
        <taxon>Anomopoda</taxon>
        <taxon>Daphniidae</taxon>
        <taxon>Daphnia</taxon>
    </lineage>
</organism>
<evidence type="ECO:0000256" key="1">
    <source>
        <dbReference type="SAM" id="MobiDB-lite"/>
    </source>
</evidence>
<protein>
    <recommendedName>
        <fullName evidence="4">FLYWCH-type domain-containing protein</fullName>
    </recommendedName>
</protein>
<keyword evidence="3" id="KW-1185">Reference proteome</keyword>
<feature type="compositionally biased region" description="Polar residues" evidence="1">
    <location>
        <begin position="18"/>
        <end position="30"/>
    </location>
</feature>